<dbReference type="AlphaFoldDB" id="A0A7C9CY98"/>
<sequence>MASNTCRASVNFHNLAYPTSIVVQETTSFSSMSSKKHFASSMLPHFVYISRIALFNIKQDLIPFFSTCKCNILPSSKFPIFEHAEKILTIVTSFGLTFSTSIAWNNSKAISERPL</sequence>
<dbReference type="EMBL" id="GISG01069874">
    <property type="protein sequence ID" value="MBA4629481.1"/>
    <property type="molecule type" value="Transcribed_RNA"/>
</dbReference>
<proteinExistence type="predicted"/>
<evidence type="ECO:0000313" key="1">
    <source>
        <dbReference type="EMBL" id="MBA4629481.1"/>
    </source>
</evidence>
<protein>
    <submittedName>
        <fullName evidence="1">Uncharacterized protein</fullName>
    </submittedName>
</protein>
<name>A0A7C9CY98_OPUST</name>
<accession>A0A7C9CY98</accession>
<reference evidence="1" key="2">
    <citation type="submission" date="2020-07" db="EMBL/GenBank/DDBJ databases">
        <authorList>
            <person name="Vera ALvarez R."/>
            <person name="Arias-Moreno D.M."/>
            <person name="Jimenez-Jacinto V."/>
            <person name="Jimenez-Bremont J.F."/>
            <person name="Swaminathan K."/>
            <person name="Moose S.P."/>
            <person name="Guerrero-Gonzalez M.L."/>
            <person name="Marino-Ramirez L."/>
            <person name="Landsman D."/>
            <person name="Rodriguez-Kessler M."/>
            <person name="Delgado-Sanchez P."/>
        </authorList>
    </citation>
    <scope>NUCLEOTIDE SEQUENCE</scope>
    <source>
        <tissue evidence="1">Cladode</tissue>
    </source>
</reference>
<organism evidence="1">
    <name type="scientific">Opuntia streptacantha</name>
    <name type="common">Prickly pear cactus</name>
    <name type="synonym">Opuntia cardona</name>
    <dbReference type="NCBI Taxonomy" id="393608"/>
    <lineage>
        <taxon>Eukaryota</taxon>
        <taxon>Viridiplantae</taxon>
        <taxon>Streptophyta</taxon>
        <taxon>Embryophyta</taxon>
        <taxon>Tracheophyta</taxon>
        <taxon>Spermatophyta</taxon>
        <taxon>Magnoliopsida</taxon>
        <taxon>eudicotyledons</taxon>
        <taxon>Gunneridae</taxon>
        <taxon>Pentapetalae</taxon>
        <taxon>Caryophyllales</taxon>
        <taxon>Cactineae</taxon>
        <taxon>Cactaceae</taxon>
        <taxon>Opuntioideae</taxon>
        <taxon>Opuntia</taxon>
    </lineage>
</organism>
<reference evidence="1" key="1">
    <citation type="journal article" date="2013" name="J. Plant Res.">
        <title>Effect of fungi and light on seed germination of three Opuntia species from semiarid lands of central Mexico.</title>
        <authorList>
            <person name="Delgado-Sanchez P."/>
            <person name="Jimenez-Bremont J.F."/>
            <person name="Guerrero-Gonzalez Mde L."/>
            <person name="Flores J."/>
        </authorList>
    </citation>
    <scope>NUCLEOTIDE SEQUENCE</scope>
    <source>
        <tissue evidence="1">Cladode</tissue>
    </source>
</reference>